<dbReference type="EMBL" id="FNAS01000006">
    <property type="protein sequence ID" value="SDE30361.1"/>
    <property type="molecule type" value="Genomic_DNA"/>
</dbReference>
<dbReference type="Proteomes" id="UP000198517">
    <property type="component" value="Unassembled WGS sequence"/>
</dbReference>
<dbReference type="RefSeq" id="WP_092736384.1">
    <property type="nucleotide sequence ID" value="NZ_FNAS01000006.1"/>
</dbReference>
<keyword evidence="1" id="KW-0472">Membrane</keyword>
<reference evidence="2 3" key="1">
    <citation type="submission" date="2016-10" db="EMBL/GenBank/DDBJ databases">
        <authorList>
            <person name="de Groot N.N."/>
        </authorList>
    </citation>
    <scope>NUCLEOTIDE SEQUENCE [LARGE SCALE GENOMIC DNA]</scope>
    <source>
        <strain evidence="2 3">DSM 24015</strain>
    </source>
</reference>
<evidence type="ECO:0000313" key="3">
    <source>
        <dbReference type="Proteomes" id="UP000198517"/>
    </source>
</evidence>
<keyword evidence="3" id="KW-1185">Reference proteome</keyword>
<gene>
    <name evidence="2" type="ORF">SAMN05421544_106118</name>
</gene>
<evidence type="ECO:0000313" key="2">
    <source>
        <dbReference type="EMBL" id="SDE30361.1"/>
    </source>
</evidence>
<dbReference type="OrthoDB" id="1027344at2"/>
<name>A0A1G7BTA0_9FLAO</name>
<evidence type="ECO:0000256" key="1">
    <source>
        <dbReference type="SAM" id="Phobius"/>
    </source>
</evidence>
<organism evidence="2 3">
    <name type="scientific">Riemerella columbipharyngis</name>
    <dbReference type="NCBI Taxonomy" id="1071918"/>
    <lineage>
        <taxon>Bacteria</taxon>
        <taxon>Pseudomonadati</taxon>
        <taxon>Bacteroidota</taxon>
        <taxon>Flavobacteriia</taxon>
        <taxon>Flavobacteriales</taxon>
        <taxon>Weeksellaceae</taxon>
        <taxon>Riemerella</taxon>
    </lineage>
</organism>
<accession>A0A1G7BTA0</accession>
<dbReference type="AlphaFoldDB" id="A0A1G7BTA0"/>
<feature type="transmembrane region" description="Helical" evidence="1">
    <location>
        <begin position="48"/>
        <end position="67"/>
    </location>
</feature>
<evidence type="ECO:0008006" key="4">
    <source>
        <dbReference type="Google" id="ProtNLM"/>
    </source>
</evidence>
<keyword evidence="1" id="KW-1133">Transmembrane helix</keyword>
<protein>
    <recommendedName>
        <fullName evidence="4">DUF4157 domain-containing protein</fullName>
    </recommendedName>
</protein>
<keyword evidence="1" id="KW-0812">Transmembrane</keyword>
<sequence>MILIKTKWLKNTKVQGIALYPFIILRRYEDKTNFVLINHEKIHLRQQLELLIIFFYIWYILEFLIRWTKYQNYDKAYRKISFEQEAYAHDQESNYLEKRKFWSFVKYLK</sequence>
<dbReference type="STRING" id="1071918.SAMN05421544_106118"/>
<proteinExistence type="predicted"/>